<evidence type="ECO:0000256" key="1">
    <source>
        <dbReference type="SAM" id="MobiDB-lite"/>
    </source>
</evidence>
<proteinExistence type="predicted"/>
<feature type="region of interest" description="Disordered" evidence="1">
    <location>
        <begin position="24"/>
        <end position="46"/>
    </location>
</feature>
<dbReference type="EMBL" id="JBITMB010000003">
    <property type="protein sequence ID" value="MFI7441450.1"/>
    <property type="molecule type" value="Genomic_DNA"/>
</dbReference>
<accession>A0ABW8A3V1</accession>
<keyword evidence="6" id="KW-1185">Reference proteome</keyword>
<dbReference type="PANTHER" id="PTHR43722:SF1">
    <property type="entry name" value="PROLINE IMINOPEPTIDASE"/>
    <property type="match status" value="1"/>
</dbReference>
<dbReference type="Proteomes" id="UP001612928">
    <property type="component" value="Unassembled WGS sequence"/>
</dbReference>
<feature type="chain" id="PRO_5046638157" evidence="2">
    <location>
        <begin position="25"/>
        <end position="655"/>
    </location>
</feature>
<feature type="compositionally biased region" description="Low complexity" evidence="1">
    <location>
        <begin position="24"/>
        <end position="38"/>
    </location>
</feature>
<sequence>MKIVTMLAGTVVAVTALSAVPAAAARGPATPPSGARPAVPAVPEQAGDAEGRVTGTFPHECAAATRRCDGTLTVPLDWSDPSSERITVAFAWLPARNRASNPATGRAPYGTAGRGTDRATGTILANPGGPLPALPAVPALQRTLGPALDHQNLLVVEPRGMGRSSPLSCPGLDLSAPDTIAACARHLGPRARFFTADQVVADMDAVRRALGVSKVTFFGTSYGTLYAQAYAIRHPDSLAAAFLDSGVITTADGYAPWPMRTRLDSMELVCGRSAACRALPGTPTGTWHALVARLRAQPDRDVPMAAALAVSRNVYQPVFGREATAAATAYLSGDPAPLRRLARAAGAAPAPPVTGPDWAGYLAHRCGDGAFPFDRDADPAERTRQIERHFATERPLAPFEPADLGVGSVAALEFCVRWPTPRHSPPLPPTAPRPAVPIMAVAGDFDTHTPADVADALRHFPGAVVSRVVYAGHSLTSIEGPAGACVRAAMRAFLSDPAHRIPAVRCGAENYRAAGAFPPAQARVRPVTAHGLSGRERRLLAAVFATAADAASRRNPYALTHLRLRSEPGLRGGQVRFDDENAVIHLDGVRFVADLDVSGHIRLAAGGRAEAELRAGPAGGPVHDVVLRWTAFTRHERPRLTGTLDGRPFSAPPVL</sequence>
<dbReference type="InterPro" id="IPR013595">
    <property type="entry name" value="Pept_S33_TAP-like_C"/>
</dbReference>
<feature type="domain" description="Peptidase S33 tripeptidyl aminopeptidase-like C-terminal" evidence="4">
    <location>
        <begin position="410"/>
        <end position="498"/>
    </location>
</feature>
<dbReference type="PANTHER" id="PTHR43722">
    <property type="entry name" value="PROLINE IMINOPEPTIDASE"/>
    <property type="match status" value="1"/>
</dbReference>
<feature type="signal peptide" evidence="2">
    <location>
        <begin position="1"/>
        <end position="24"/>
    </location>
</feature>
<protein>
    <submittedName>
        <fullName evidence="5">Alpha/beta fold hydrolase</fullName>
    </submittedName>
</protein>
<dbReference type="Pfam" id="PF00561">
    <property type="entry name" value="Abhydrolase_1"/>
    <property type="match status" value="1"/>
</dbReference>
<dbReference type="GO" id="GO:0016787">
    <property type="term" value="F:hydrolase activity"/>
    <property type="evidence" value="ECO:0007669"/>
    <property type="project" value="UniProtKB-KW"/>
</dbReference>
<dbReference type="Gene3D" id="3.40.50.1820">
    <property type="entry name" value="alpha/beta hydrolase"/>
    <property type="match status" value="1"/>
</dbReference>
<reference evidence="5 6" key="1">
    <citation type="submission" date="2024-10" db="EMBL/GenBank/DDBJ databases">
        <title>The Natural Products Discovery Center: Release of the First 8490 Sequenced Strains for Exploring Actinobacteria Biosynthetic Diversity.</title>
        <authorList>
            <person name="Kalkreuter E."/>
            <person name="Kautsar S.A."/>
            <person name="Yang D."/>
            <person name="Bader C.D."/>
            <person name="Teijaro C.N."/>
            <person name="Fluegel L."/>
            <person name="Davis C.M."/>
            <person name="Simpson J.R."/>
            <person name="Lauterbach L."/>
            <person name="Steele A.D."/>
            <person name="Gui C."/>
            <person name="Meng S."/>
            <person name="Li G."/>
            <person name="Viehrig K."/>
            <person name="Ye F."/>
            <person name="Su P."/>
            <person name="Kiefer A.F."/>
            <person name="Nichols A."/>
            <person name="Cepeda A.J."/>
            <person name="Yan W."/>
            <person name="Fan B."/>
            <person name="Jiang Y."/>
            <person name="Adhikari A."/>
            <person name="Zheng C.-J."/>
            <person name="Schuster L."/>
            <person name="Cowan T.M."/>
            <person name="Smanski M.J."/>
            <person name="Chevrette M.G."/>
            <person name="De Carvalho L.P.S."/>
            <person name="Shen B."/>
        </authorList>
    </citation>
    <scope>NUCLEOTIDE SEQUENCE [LARGE SCALE GENOMIC DNA]</scope>
    <source>
        <strain evidence="5 6">NPDC049503</strain>
    </source>
</reference>
<dbReference type="InterPro" id="IPR005944">
    <property type="entry name" value="Pro_iminopeptidase"/>
</dbReference>
<evidence type="ECO:0000259" key="4">
    <source>
        <dbReference type="Pfam" id="PF08386"/>
    </source>
</evidence>
<keyword evidence="5" id="KW-0378">Hydrolase</keyword>
<evidence type="ECO:0000259" key="3">
    <source>
        <dbReference type="Pfam" id="PF00561"/>
    </source>
</evidence>
<evidence type="ECO:0000256" key="2">
    <source>
        <dbReference type="SAM" id="SignalP"/>
    </source>
</evidence>
<dbReference type="InterPro" id="IPR029058">
    <property type="entry name" value="AB_hydrolase_fold"/>
</dbReference>
<gene>
    <name evidence="5" type="ORF">ACIBP5_15945</name>
</gene>
<dbReference type="InterPro" id="IPR000073">
    <property type="entry name" value="AB_hydrolase_1"/>
</dbReference>
<evidence type="ECO:0000313" key="6">
    <source>
        <dbReference type="Proteomes" id="UP001612928"/>
    </source>
</evidence>
<organism evidence="5 6">
    <name type="scientific">Nonomuraea indica</name>
    <dbReference type="NCBI Taxonomy" id="1581193"/>
    <lineage>
        <taxon>Bacteria</taxon>
        <taxon>Bacillati</taxon>
        <taxon>Actinomycetota</taxon>
        <taxon>Actinomycetes</taxon>
        <taxon>Streptosporangiales</taxon>
        <taxon>Streptosporangiaceae</taxon>
        <taxon>Nonomuraea</taxon>
    </lineage>
</organism>
<name>A0ABW8A3V1_9ACTN</name>
<dbReference type="SUPFAM" id="SSF53474">
    <property type="entry name" value="alpha/beta-Hydrolases"/>
    <property type="match status" value="1"/>
</dbReference>
<dbReference type="Pfam" id="PF08386">
    <property type="entry name" value="Abhydrolase_4"/>
    <property type="match status" value="1"/>
</dbReference>
<dbReference type="RefSeq" id="WP_397021326.1">
    <property type="nucleotide sequence ID" value="NZ_JBITMB010000003.1"/>
</dbReference>
<comment type="caution">
    <text evidence="5">The sequence shown here is derived from an EMBL/GenBank/DDBJ whole genome shotgun (WGS) entry which is preliminary data.</text>
</comment>
<evidence type="ECO:0000313" key="5">
    <source>
        <dbReference type="EMBL" id="MFI7441450.1"/>
    </source>
</evidence>
<feature type="domain" description="AB hydrolase-1" evidence="3">
    <location>
        <begin position="131"/>
        <end position="251"/>
    </location>
</feature>
<keyword evidence="2" id="KW-0732">Signal</keyword>